<dbReference type="NCBIfam" id="TIGR00447">
    <property type="entry name" value="pth"/>
    <property type="match status" value="1"/>
</dbReference>
<feature type="binding site" evidence="8">
    <location>
        <position position="70"/>
    </location>
    <ligand>
        <name>tRNA</name>
        <dbReference type="ChEBI" id="CHEBI:17843"/>
    </ligand>
</feature>
<dbReference type="InterPro" id="IPR001328">
    <property type="entry name" value="Pept_tRNA_hydro"/>
</dbReference>
<dbReference type="GO" id="GO:0000049">
    <property type="term" value="F:tRNA binding"/>
    <property type="evidence" value="ECO:0007669"/>
    <property type="project" value="UniProtKB-UniRule"/>
</dbReference>
<keyword evidence="2 8" id="KW-0820">tRNA-binding</keyword>
<dbReference type="PROSITE" id="PS01196">
    <property type="entry name" value="PEPT_TRNA_HYDROL_2"/>
    <property type="match status" value="1"/>
</dbReference>
<comment type="function">
    <text evidence="8">Hydrolyzes ribosome-free peptidyl-tRNAs (with 1 or more amino acids incorporated), which drop off the ribosome during protein synthesis, or as a result of ribosome stalling.</text>
</comment>
<dbReference type="EMBL" id="CP015208">
    <property type="protein sequence ID" value="AOY55768.1"/>
    <property type="molecule type" value="Genomic_DNA"/>
</dbReference>
<evidence type="ECO:0000256" key="7">
    <source>
        <dbReference type="ARBA" id="ARBA00050038"/>
    </source>
</evidence>
<dbReference type="SUPFAM" id="SSF53178">
    <property type="entry name" value="Peptidyl-tRNA hydrolase-like"/>
    <property type="match status" value="1"/>
</dbReference>
<dbReference type="CDD" id="cd00462">
    <property type="entry name" value="PTH"/>
    <property type="match status" value="1"/>
</dbReference>
<evidence type="ECO:0000256" key="1">
    <source>
        <dbReference type="ARBA" id="ARBA00013260"/>
    </source>
</evidence>
<name>A0A1D9DY74_9MICO</name>
<dbReference type="GO" id="GO:0006515">
    <property type="term" value="P:protein quality control for misfolded or incompletely synthesized proteins"/>
    <property type="evidence" value="ECO:0007669"/>
    <property type="project" value="UniProtKB-UniRule"/>
</dbReference>
<dbReference type="InterPro" id="IPR018171">
    <property type="entry name" value="Pept_tRNA_hydro_CS"/>
</dbReference>
<gene>
    <name evidence="8" type="primary">pth</name>
    <name evidence="9" type="ORF">A4Z71_01840</name>
</gene>
<evidence type="ECO:0000313" key="9">
    <source>
        <dbReference type="EMBL" id="AOY55768.1"/>
    </source>
</evidence>
<feature type="active site" description="Proton acceptor" evidence="8">
    <location>
        <position position="23"/>
    </location>
</feature>
<proteinExistence type="inferred from homology"/>
<keyword evidence="4 8" id="KW-0694">RNA-binding</keyword>
<evidence type="ECO:0000313" key="10">
    <source>
        <dbReference type="Proteomes" id="UP000243784"/>
    </source>
</evidence>
<dbReference type="KEGG" id="rpla:A4Z71_01840"/>
<dbReference type="EC" id="3.1.1.29" evidence="1 8"/>
<protein>
    <recommendedName>
        <fullName evidence="7 8">Peptidyl-tRNA hydrolase</fullName>
        <shortName evidence="8">Pth</shortName>
        <ecNumber evidence="1 8">3.1.1.29</ecNumber>
    </recommendedName>
</protein>
<comment type="function">
    <text evidence="8">Catalyzes the release of premature peptidyl moieties from peptidyl-tRNA molecules trapped in stalled 50S ribosomal subunits, and thus maintains levels of free tRNAs and 50S ribosomes.</text>
</comment>
<feature type="binding site" evidence="8">
    <location>
        <position position="118"/>
    </location>
    <ligand>
        <name>tRNA</name>
        <dbReference type="ChEBI" id="CHEBI:17843"/>
    </ligand>
</feature>
<dbReference type="AlphaFoldDB" id="A0A1D9DY74"/>
<dbReference type="GO" id="GO:0072344">
    <property type="term" value="P:rescue of stalled ribosome"/>
    <property type="evidence" value="ECO:0007669"/>
    <property type="project" value="UniProtKB-UniRule"/>
</dbReference>
<evidence type="ECO:0000256" key="8">
    <source>
        <dbReference type="HAMAP-Rule" id="MF_00083"/>
    </source>
</evidence>
<dbReference type="InterPro" id="IPR036416">
    <property type="entry name" value="Pept_tRNA_hydro_sf"/>
</dbReference>
<accession>A0A1D9DY74</accession>
<organism evidence="9 10">
    <name type="scientific">Candidatus Rhodoluna planktonica</name>
    <dbReference type="NCBI Taxonomy" id="535712"/>
    <lineage>
        <taxon>Bacteria</taxon>
        <taxon>Bacillati</taxon>
        <taxon>Actinomycetota</taxon>
        <taxon>Actinomycetes</taxon>
        <taxon>Micrococcales</taxon>
        <taxon>Microbacteriaceae</taxon>
        <taxon>Luna cluster</taxon>
        <taxon>Luna-1 subcluster</taxon>
        <taxon>Rhodoluna</taxon>
    </lineage>
</organism>
<dbReference type="GO" id="GO:0004045">
    <property type="term" value="F:peptidyl-tRNA hydrolase activity"/>
    <property type="evidence" value="ECO:0007669"/>
    <property type="project" value="UniProtKB-UniRule"/>
</dbReference>
<dbReference type="RefSeq" id="WP_070954279.1">
    <property type="nucleotide sequence ID" value="NZ_CP015208.1"/>
</dbReference>
<comment type="subunit">
    <text evidence="8">Monomer.</text>
</comment>
<comment type="similarity">
    <text evidence="5 8">Belongs to the PTH family.</text>
</comment>
<sequence>MSENSYLVVGLGNPGPDYSANRHNVGQMVISVLADRLGANLKAHKSLALAAEARLFPGGPKLILAKSLGYMNNSGAPVSNLAKFYSIKPDHIIVIHDELDIPAETVRVKFSGGHGGHNGLRDIISALGTNDFARIRVGIGRPPGHMDTADFVLKDFSSAERKNLPVTLEIAADAAEAIVKDGLANAQQKFNSTE</sequence>
<dbReference type="FunFam" id="3.40.50.1470:FF:000001">
    <property type="entry name" value="Peptidyl-tRNA hydrolase"/>
    <property type="match status" value="1"/>
</dbReference>
<evidence type="ECO:0000256" key="4">
    <source>
        <dbReference type="ARBA" id="ARBA00022884"/>
    </source>
</evidence>
<dbReference type="Proteomes" id="UP000243784">
    <property type="component" value="Chromosome"/>
</dbReference>
<evidence type="ECO:0000256" key="2">
    <source>
        <dbReference type="ARBA" id="ARBA00022555"/>
    </source>
</evidence>
<feature type="binding site" evidence="8">
    <location>
        <position position="18"/>
    </location>
    <ligand>
        <name>tRNA</name>
        <dbReference type="ChEBI" id="CHEBI:17843"/>
    </ligand>
</feature>
<dbReference type="HAMAP" id="MF_00083">
    <property type="entry name" value="Pept_tRNA_hydro_bact"/>
    <property type="match status" value="1"/>
</dbReference>
<comment type="subcellular location">
    <subcellularLocation>
        <location evidence="8">Cytoplasm</location>
    </subcellularLocation>
</comment>
<dbReference type="OrthoDB" id="9800507at2"/>
<comment type="catalytic activity">
    <reaction evidence="6 8">
        <text>an N-acyl-L-alpha-aminoacyl-tRNA + H2O = an N-acyl-L-amino acid + a tRNA + H(+)</text>
        <dbReference type="Rhea" id="RHEA:54448"/>
        <dbReference type="Rhea" id="RHEA-COMP:10123"/>
        <dbReference type="Rhea" id="RHEA-COMP:13883"/>
        <dbReference type="ChEBI" id="CHEBI:15377"/>
        <dbReference type="ChEBI" id="CHEBI:15378"/>
        <dbReference type="ChEBI" id="CHEBI:59874"/>
        <dbReference type="ChEBI" id="CHEBI:78442"/>
        <dbReference type="ChEBI" id="CHEBI:138191"/>
        <dbReference type="EC" id="3.1.1.29"/>
    </reaction>
</comment>
<evidence type="ECO:0000256" key="6">
    <source>
        <dbReference type="ARBA" id="ARBA00048707"/>
    </source>
</evidence>
<reference evidence="9 10" key="1">
    <citation type="journal article" date="2016" name="Biochim. Biophys. Acta">
        <title>Photochemical characterization of actinorhodopsin and its functional existence in the natural host.</title>
        <authorList>
            <person name="Nakamura S."/>
            <person name="Kikukawa T."/>
            <person name="Tamogami J."/>
            <person name="Kamiya M."/>
            <person name="Aizawa T."/>
            <person name="Hahn M.W."/>
            <person name="Ihara K."/>
            <person name="Kamo N."/>
            <person name="Demura M."/>
        </authorList>
    </citation>
    <scope>NUCLEOTIDE SEQUENCE [LARGE SCALE GENOMIC DNA]</scope>
    <source>
        <strain evidence="9 10">MWH-Dar1</strain>
    </source>
</reference>
<evidence type="ECO:0000256" key="3">
    <source>
        <dbReference type="ARBA" id="ARBA00022801"/>
    </source>
</evidence>
<dbReference type="PANTHER" id="PTHR17224:SF1">
    <property type="entry name" value="PEPTIDYL-TRNA HYDROLASE"/>
    <property type="match status" value="1"/>
</dbReference>
<evidence type="ECO:0000256" key="5">
    <source>
        <dbReference type="ARBA" id="ARBA00038063"/>
    </source>
</evidence>
<keyword evidence="10" id="KW-1185">Reference proteome</keyword>
<feature type="binding site" evidence="8">
    <location>
        <position position="72"/>
    </location>
    <ligand>
        <name>tRNA</name>
        <dbReference type="ChEBI" id="CHEBI:17843"/>
    </ligand>
</feature>
<keyword evidence="3 8" id="KW-0378">Hydrolase</keyword>
<feature type="site" description="Stabilizes the basic form of H active site to accept a proton" evidence="8">
    <location>
        <position position="97"/>
    </location>
</feature>
<dbReference type="Gene3D" id="3.40.50.1470">
    <property type="entry name" value="Peptidyl-tRNA hydrolase"/>
    <property type="match status" value="1"/>
</dbReference>
<dbReference type="PANTHER" id="PTHR17224">
    <property type="entry name" value="PEPTIDYL-TRNA HYDROLASE"/>
    <property type="match status" value="1"/>
</dbReference>
<feature type="site" description="Discriminates between blocked and unblocked aminoacyl-tRNA" evidence="8">
    <location>
        <position position="13"/>
    </location>
</feature>
<keyword evidence="8" id="KW-0963">Cytoplasm</keyword>
<dbReference type="STRING" id="535712.A4Z71_01840"/>
<dbReference type="Pfam" id="PF01195">
    <property type="entry name" value="Pept_tRNA_hydro"/>
    <property type="match status" value="1"/>
</dbReference>
<dbReference type="GO" id="GO:0005737">
    <property type="term" value="C:cytoplasm"/>
    <property type="evidence" value="ECO:0007669"/>
    <property type="project" value="UniProtKB-SubCell"/>
</dbReference>